<dbReference type="AlphaFoldDB" id="A0AAW0CYT1"/>
<gene>
    <name evidence="1" type="ORF">VNI00_007763</name>
</gene>
<comment type="caution">
    <text evidence="1">The sequence shown here is derived from an EMBL/GenBank/DDBJ whole genome shotgun (WGS) entry which is preliminary data.</text>
</comment>
<evidence type="ECO:0008006" key="3">
    <source>
        <dbReference type="Google" id="ProtNLM"/>
    </source>
</evidence>
<proteinExistence type="predicted"/>
<accession>A0AAW0CYT1</accession>
<sequence length="157" mass="17766">MKFCSDCFITAYCSKACQRADKHIHSKHCCPPESAVATATRKYLTKYDQTMRELIAKRIEQEIERHGGSIGAFLSHHSFLLAARYRPEKGQDSSKSVSMIGESLNCRKTTFCPVTINTMIEIKREQEGCKGVVAMKLHVIDNDDVTIHSVTKMWPLL</sequence>
<evidence type="ECO:0000313" key="1">
    <source>
        <dbReference type="EMBL" id="KAK7044048.1"/>
    </source>
</evidence>
<reference evidence="1 2" key="1">
    <citation type="submission" date="2024-01" db="EMBL/GenBank/DDBJ databases">
        <title>A draft genome for a cacao thread blight-causing isolate of Paramarasmius palmivorus.</title>
        <authorList>
            <person name="Baruah I.K."/>
            <person name="Bukari Y."/>
            <person name="Amoako-Attah I."/>
            <person name="Meinhardt L.W."/>
            <person name="Bailey B.A."/>
            <person name="Cohen S.P."/>
        </authorList>
    </citation>
    <scope>NUCLEOTIDE SEQUENCE [LARGE SCALE GENOMIC DNA]</scope>
    <source>
        <strain evidence="1 2">GH-12</strain>
    </source>
</reference>
<dbReference type="Proteomes" id="UP001383192">
    <property type="component" value="Unassembled WGS sequence"/>
</dbReference>
<name>A0AAW0CYT1_9AGAR</name>
<protein>
    <recommendedName>
        <fullName evidence="3">MYND-type domain-containing protein</fullName>
    </recommendedName>
</protein>
<evidence type="ECO:0000313" key="2">
    <source>
        <dbReference type="Proteomes" id="UP001383192"/>
    </source>
</evidence>
<dbReference type="EMBL" id="JAYKXP010000026">
    <property type="protein sequence ID" value="KAK7044048.1"/>
    <property type="molecule type" value="Genomic_DNA"/>
</dbReference>
<keyword evidence="2" id="KW-1185">Reference proteome</keyword>
<dbReference type="SUPFAM" id="SSF144232">
    <property type="entry name" value="HIT/MYND zinc finger-like"/>
    <property type="match status" value="1"/>
</dbReference>
<organism evidence="1 2">
    <name type="scientific">Paramarasmius palmivorus</name>
    <dbReference type="NCBI Taxonomy" id="297713"/>
    <lineage>
        <taxon>Eukaryota</taxon>
        <taxon>Fungi</taxon>
        <taxon>Dikarya</taxon>
        <taxon>Basidiomycota</taxon>
        <taxon>Agaricomycotina</taxon>
        <taxon>Agaricomycetes</taxon>
        <taxon>Agaricomycetidae</taxon>
        <taxon>Agaricales</taxon>
        <taxon>Marasmiineae</taxon>
        <taxon>Marasmiaceae</taxon>
        <taxon>Paramarasmius</taxon>
    </lineage>
</organism>